<dbReference type="Pfam" id="PF03009">
    <property type="entry name" value="GDPD"/>
    <property type="match status" value="1"/>
</dbReference>
<dbReference type="GO" id="GO:0008081">
    <property type="term" value="F:phosphoric diester hydrolase activity"/>
    <property type="evidence" value="ECO:0007669"/>
    <property type="project" value="InterPro"/>
</dbReference>
<dbReference type="PANTHER" id="PTHR46211">
    <property type="entry name" value="GLYCEROPHOSPHORYL DIESTER PHOSPHODIESTERASE"/>
    <property type="match status" value="1"/>
</dbReference>
<dbReference type="STRING" id="159291.SAMN05920897_107115"/>
<evidence type="ECO:0000313" key="3">
    <source>
        <dbReference type="Proteomes" id="UP000186400"/>
    </source>
</evidence>
<evidence type="ECO:0000313" key="2">
    <source>
        <dbReference type="EMBL" id="SIQ35398.1"/>
    </source>
</evidence>
<dbReference type="InterPro" id="IPR030395">
    <property type="entry name" value="GP_PDE_dom"/>
</dbReference>
<dbReference type="CDD" id="cd08563">
    <property type="entry name" value="GDPD_TtGDE_like"/>
    <property type="match status" value="1"/>
</dbReference>
<protein>
    <submittedName>
        <fullName evidence="2">Glycerophosphoryl diester phosphodiesterase</fullName>
    </submittedName>
</protein>
<dbReference type="AlphaFoldDB" id="A0A1N6S2N2"/>
<reference evidence="2 3" key="1">
    <citation type="submission" date="2017-01" db="EMBL/GenBank/DDBJ databases">
        <authorList>
            <person name="Mah S.A."/>
            <person name="Swanson W.J."/>
            <person name="Moy G.W."/>
            <person name="Vacquier V.D."/>
        </authorList>
    </citation>
    <scope>NUCLEOTIDE SEQUENCE [LARGE SCALE GENOMIC DNA]</scope>
    <source>
        <strain evidence="2 3">ASpG1</strain>
    </source>
</reference>
<feature type="domain" description="GP-PDE" evidence="1">
    <location>
        <begin position="1"/>
        <end position="238"/>
    </location>
</feature>
<evidence type="ECO:0000259" key="1">
    <source>
        <dbReference type="PROSITE" id="PS51704"/>
    </source>
</evidence>
<dbReference type="PROSITE" id="PS51704">
    <property type="entry name" value="GP_PDE"/>
    <property type="match status" value="1"/>
</dbReference>
<organism evidence="2 3">
    <name type="scientific">Alkalispirochaeta americana</name>
    <dbReference type="NCBI Taxonomy" id="159291"/>
    <lineage>
        <taxon>Bacteria</taxon>
        <taxon>Pseudomonadati</taxon>
        <taxon>Spirochaetota</taxon>
        <taxon>Spirochaetia</taxon>
        <taxon>Spirochaetales</taxon>
        <taxon>Spirochaetaceae</taxon>
        <taxon>Alkalispirochaeta</taxon>
    </lineage>
</organism>
<proteinExistence type="predicted"/>
<name>A0A1N6S2N2_9SPIO</name>
<sequence length="242" mass="27281">MTIFAHRGASRNAPENSLAAFQTALDQGACAIELDVQMTRDQKLVVCHDLTLDRTTDRRGYIKDLSLEEVQEADCGSWFHDDFSGERIPLLQEVLRRVPPSVLVNVEVKNHPCHQGIIEEALLELVAREGRQESVLYSSFDHRVLQQIHRLDPSAKIGALFYANILEPWQYLEDQGIVPFSLHWAEEYVSQELIQGAHQRGLKVFAYTVNQGDRTRELASLGLDGIFSDLPREMAGSLDGGR</sequence>
<dbReference type="Proteomes" id="UP000186400">
    <property type="component" value="Unassembled WGS sequence"/>
</dbReference>
<gene>
    <name evidence="2" type="ORF">SAMN05920897_107115</name>
</gene>
<dbReference type="SUPFAM" id="SSF51695">
    <property type="entry name" value="PLC-like phosphodiesterases"/>
    <property type="match status" value="1"/>
</dbReference>
<accession>A0A1N6S2N2</accession>
<dbReference type="PANTHER" id="PTHR46211:SF14">
    <property type="entry name" value="GLYCEROPHOSPHODIESTER PHOSPHODIESTERASE"/>
    <property type="match status" value="1"/>
</dbReference>
<keyword evidence="3" id="KW-1185">Reference proteome</keyword>
<dbReference type="GO" id="GO:0006629">
    <property type="term" value="P:lipid metabolic process"/>
    <property type="evidence" value="ECO:0007669"/>
    <property type="project" value="InterPro"/>
</dbReference>
<dbReference type="OrthoDB" id="384721at2"/>
<dbReference type="InterPro" id="IPR017946">
    <property type="entry name" value="PLC-like_Pdiesterase_TIM-brl"/>
</dbReference>
<dbReference type="Gene3D" id="3.20.20.190">
    <property type="entry name" value="Phosphatidylinositol (PI) phosphodiesterase"/>
    <property type="match status" value="1"/>
</dbReference>
<dbReference type="RefSeq" id="WP_076488544.1">
    <property type="nucleotide sequence ID" value="NZ_FTMS01000007.1"/>
</dbReference>
<dbReference type="EMBL" id="FTMS01000007">
    <property type="protein sequence ID" value="SIQ35398.1"/>
    <property type="molecule type" value="Genomic_DNA"/>
</dbReference>